<proteinExistence type="predicted"/>
<sequence>MSGSVSQQQRSSSNSSLRCCSAALKYCSMRVDKLTASTCPVKF</sequence>
<reference evidence="1" key="1">
    <citation type="submission" date="2018-02" db="EMBL/GenBank/DDBJ databases">
        <title>Rhizophora mucronata_Transcriptome.</title>
        <authorList>
            <person name="Meera S.P."/>
            <person name="Sreeshan A."/>
            <person name="Augustine A."/>
        </authorList>
    </citation>
    <scope>NUCLEOTIDE SEQUENCE</scope>
    <source>
        <tissue evidence="1">Leaf</tissue>
    </source>
</reference>
<evidence type="ECO:0000313" key="1">
    <source>
        <dbReference type="EMBL" id="MBX49333.1"/>
    </source>
</evidence>
<protein>
    <submittedName>
        <fullName evidence="1">Uncharacterized protein</fullName>
    </submittedName>
</protein>
<organism evidence="1">
    <name type="scientific">Rhizophora mucronata</name>
    <name type="common">Asiatic mangrove</name>
    <dbReference type="NCBI Taxonomy" id="61149"/>
    <lineage>
        <taxon>Eukaryota</taxon>
        <taxon>Viridiplantae</taxon>
        <taxon>Streptophyta</taxon>
        <taxon>Embryophyta</taxon>
        <taxon>Tracheophyta</taxon>
        <taxon>Spermatophyta</taxon>
        <taxon>Magnoliopsida</taxon>
        <taxon>eudicotyledons</taxon>
        <taxon>Gunneridae</taxon>
        <taxon>Pentapetalae</taxon>
        <taxon>rosids</taxon>
        <taxon>fabids</taxon>
        <taxon>Malpighiales</taxon>
        <taxon>Rhizophoraceae</taxon>
        <taxon>Rhizophora</taxon>
    </lineage>
</organism>
<accession>A0A2P2P3V9</accession>
<name>A0A2P2P3V9_RHIMU</name>
<dbReference type="AlphaFoldDB" id="A0A2P2P3V9"/>
<dbReference type="EMBL" id="GGEC01068849">
    <property type="protein sequence ID" value="MBX49333.1"/>
    <property type="molecule type" value="Transcribed_RNA"/>
</dbReference>